<dbReference type="eggNOG" id="COG0739">
    <property type="taxonomic scope" value="Bacteria"/>
</dbReference>
<dbReference type="Gene3D" id="2.70.70.10">
    <property type="entry name" value="Glucose Permease (Domain IIA)"/>
    <property type="match status" value="1"/>
</dbReference>
<dbReference type="InterPro" id="IPR050570">
    <property type="entry name" value="Cell_wall_metabolism_enzyme"/>
</dbReference>
<dbReference type="PATRIC" id="fig|888050.3.peg.252"/>
<dbReference type="PANTHER" id="PTHR21666:SF270">
    <property type="entry name" value="MUREIN HYDROLASE ACTIVATOR ENVC"/>
    <property type="match status" value="1"/>
</dbReference>
<dbReference type="InterPro" id="IPR016047">
    <property type="entry name" value="M23ase_b-sheet_dom"/>
</dbReference>
<dbReference type="EMBL" id="AQHZ01000005">
    <property type="protein sequence ID" value="ENO18924.1"/>
    <property type="molecule type" value="Genomic_DNA"/>
</dbReference>
<dbReference type="AlphaFoldDB" id="N6WF96"/>
<dbReference type="GO" id="GO:0004222">
    <property type="term" value="F:metalloendopeptidase activity"/>
    <property type="evidence" value="ECO:0007669"/>
    <property type="project" value="TreeGrafter"/>
</dbReference>
<dbReference type="PANTHER" id="PTHR21666">
    <property type="entry name" value="PEPTIDASE-RELATED"/>
    <property type="match status" value="1"/>
</dbReference>
<evidence type="ECO:0000259" key="1">
    <source>
        <dbReference type="Pfam" id="PF01551"/>
    </source>
</evidence>
<organism evidence="2 3">
    <name type="scientific">Schaalia cardiffensis F0333</name>
    <dbReference type="NCBI Taxonomy" id="888050"/>
    <lineage>
        <taxon>Bacteria</taxon>
        <taxon>Bacillati</taxon>
        <taxon>Actinomycetota</taxon>
        <taxon>Actinomycetes</taxon>
        <taxon>Actinomycetales</taxon>
        <taxon>Actinomycetaceae</taxon>
        <taxon>Schaalia</taxon>
    </lineage>
</organism>
<feature type="domain" description="M23ase beta-sheet core" evidence="1">
    <location>
        <begin position="164"/>
        <end position="265"/>
    </location>
</feature>
<dbReference type="HOGENOM" id="CLU_029425_3_2_11"/>
<gene>
    <name evidence="2" type="ORF">HMPREF9004_0259</name>
</gene>
<dbReference type="CDD" id="cd12797">
    <property type="entry name" value="M23_peptidase"/>
    <property type="match status" value="1"/>
</dbReference>
<dbReference type="SUPFAM" id="SSF51261">
    <property type="entry name" value="Duplicated hybrid motif"/>
    <property type="match status" value="1"/>
</dbReference>
<name>N6WF96_9ACTO</name>
<accession>N6WF96</accession>
<protein>
    <submittedName>
        <fullName evidence="2">M23 family peptidase</fullName>
        <ecNumber evidence="2">3.4.24.-</ecNumber>
    </submittedName>
</protein>
<keyword evidence="3" id="KW-1185">Reference proteome</keyword>
<evidence type="ECO:0000313" key="2">
    <source>
        <dbReference type="EMBL" id="ENO18924.1"/>
    </source>
</evidence>
<dbReference type="EC" id="3.4.24.-" evidence="2"/>
<sequence length="282" mass="30307">MSDLPSECPYPSRRQIHARTAQDAPIPSSHTPRSLRRGAVRISVLAALSAMTVALPLSGTLGAECSVEFPTRSLGYHAQATSWATQISPQTATPLSGSQTAASRTRVRTPLTLTTCLPSDVSGSGERSLDVNPMTIYWPLMEGTYEVTSPFGTRVNPVSGQVLVHEGVDMAAPMDTPLYSIYAGEVVEVAENSHSGAYVKIKHTGVDGTVFYSAYLHQYMNKIRVTTGEKVEAGQEIGAVGSNGWSTGPHLHFEIRDSTDKPVDPQEWMANAGALYIGQRNC</sequence>
<dbReference type="Pfam" id="PF01551">
    <property type="entry name" value="Peptidase_M23"/>
    <property type="match status" value="1"/>
</dbReference>
<reference evidence="2 3" key="1">
    <citation type="submission" date="2013-03" db="EMBL/GenBank/DDBJ databases">
        <title>Reference genome for the Human Microbiome Project.</title>
        <authorList>
            <person name="Aqrawi P."/>
            <person name="Ayvaz T."/>
            <person name="Bess C."/>
            <person name="Blankenburg K."/>
            <person name="Coyle M."/>
            <person name="Deng J."/>
            <person name="Forbes L."/>
            <person name="Fowler G."/>
            <person name="Francisco L."/>
            <person name="Fu Q."/>
            <person name="Gibbs R."/>
            <person name="Gross S."/>
            <person name="Gubbala S."/>
            <person name="Hale W."/>
            <person name="Hemphill L."/>
            <person name="Highlander S."/>
            <person name="Hirani K."/>
            <person name="Jackson L."/>
            <person name="Jakkamsetti A."/>
            <person name="Javaid M."/>
            <person name="Jayaseelan J.C."/>
            <person name="Jiang H."/>
            <person name="Joshi V."/>
            <person name="Korchina V."/>
            <person name="Kovar C."/>
            <person name="Lara F."/>
            <person name="Lee S."/>
            <person name="Liu Y."/>
            <person name="Mata R."/>
            <person name="Mathew T."/>
            <person name="Munidasa M."/>
            <person name="Muzny D."/>
            <person name="Nazareth L."/>
            <person name="Ngo R."/>
            <person name="Nguyen L."/>
            <person name="Nguyen N."/>
            <person name="Okwuonu G."/>
            <person name="Ongeri F."/>
            <person name="Palculict T."/>
            <person name="Patil S."/>
            <person name="Petrosino J."/>
            <person name="Pham C."/>
            <person name="Pham P."/>
            <person name="Pu L.-L."/>
            <person name="Qin X."/>
            <person name="Qu J."/>
            <person name="Reid J."/>
            <person name="Ross M."/>
            <person name="Ruth R."/>
            <person name="Saada N."/>
            <person name="San Lucas F."/>
            <person name="Santibanez J."/>
            <person name="Shang Y."/>
            <person name="Simmons D."/>
            <person name="Song X.-Z."/>
            <person name="Tang L.-Y."/>
            <person name="Thornton R."/>
            <person name="Warren J."/>
            <person name="Weissenberger G."/>
            <person name="Wilczek-Boney K."/>
            <person name="Worley K."/>
            <person name="Youmans B."/>
            <person name="Zhang J."/>
            <person name="Zhang L."/>
            <person name="Zhao Z."/>
            <person name="Zhou C."/>
            <person name="Zhu D."/>
            <person name="Zhu Y."/>
        </authorList>
    </citation>
    <scope>NUCLEOTIDE SEQUENCE [LARGE SCALE GENOMIC DNA]</scope>
    <source>
        <strain evidence="2 3">F0333</strain>
    </source>
</reference>
<dbReference type="STRING" id="888050.HMPREF9004_0259"/>
<dbReference type="InterPro" id="IPR011055">
    <property type="entry name" value="Dup_hybrid_motif"/>
</dbReference>
<evidence type="ECO:0000313" key="3">
    <source>
        <dbReference type="Proteomes" id="UP000013015"/>
    </source>
</evidence>
<keyword evidence="2" id="KW-0378">Hydrolase</keyword>
<proteinExistence type="predicted"/>
<comment type="caution">
    <text evidence="2">The sequence shown here is derived from an EMBL/GenBank/DDBJ whole genome shotgun (WGS) entry which is preliminary data.</text>
</comment>
<dbReference type="Proteomes" id="UP000013015">
    <property type="component" value="Unassembled WGS sequence"/>
</dbReference>